<feature type="compositionally biased region" description="Basic and acidic residues" evidence="1">
    <location>
        <begin position="23"/>
        <end position="33"/>
    </location>
</feature>
<gene>
    <name evidence="2" type="ORF">MOC_2475</name>
</gene>
<reference evidence="2 3" key="1">
    <citation type="journal article" date="2014" name="PLoS ONE">
        <title>Genome Information of Methylobacterium oryzae, a Plant-Probiotic Methylotroph in the Phyllosphere.</title>
        <authorList>
            <person name="Kwak M.J."/>
            <person name="Jeong H."/>
            <person name="Madhaiyan M."/>
            <person name="Lee Y."/>
            <person name="Sa T.M."/>
            <person name="Oh T.K."/>
            <person name="Kim J.F."/>
        </authorList>
    </citation>
    <scope>NUCLEOTIDE SEQUENCE [LARGE SCALE GENOMIC DNA]</scope>
    <source>
        <strain evidence="2 3">CBMB20</strain>
    </source>
</reference>
<dbReference type="STRING" id="693986.MOC_2475"/>
<evidence type="ECO:0000313" key="3">
    <source>
        <dbReference type="Proteomes" id="UP000029492"/>
    </source>
</evidence>
<dbReference type="KEGG" id="mor:MOC_2475"/>
<dbReference type="Proteomes" id="UP000029492">
    <property type="component" value="Chromosome"/>
</dbReference>
<feature type="region of interest" description="Disordered" evidence="1">
    <location>
        <begin position="1"/>
        <end position="33"/>
    </location>
</feature>
<sequence length="66" mass="7047">MAAQPSDPSVGASPAARLACAPDSRDAPQDAHHDKRTLQVLCLLPSQLNGRTKLDVRSARLENVQT</sequence>
<dbReference type="AlphaFoldDB" id="A0A089NUL0"/>
<evidence type="ECO:0000313" key="2">
    <source>
        <dbReference type="EMBL" id="AIQ90230.1"/>
    </source>
</evidence>
<dbReference type="EMBL" id="CP003811">
    <property type="protein sequence ID" value="AIQ90230.1"/>
    <property type="molecule type" value="Genomic_DNA"/>
</dbReference>
<dbReference type="HOGENOM" id="CLU_2826208_0_0_5"/>
<organism evidence="2 3">
    <name type="scientific">Methylobacterium oryzae CBMB20</name>
    <dbReference type="NCBI Taxonomy" id="693986"/>
    <lineage>
        <taxon>Bacteria</taxon>
        <taxon>Pseudomonadati</taxon>
        <taxon>Pseudomonadota</taxon>
        <taxon>Alphaproteobacteria</taxon>
        <taxon>Hyphomicrobiales</taxon>
        <taxon>Methylobacteriaceae</taxon>
        <taxon>Methylobacterium</taxon>
    </lineage>
</organism>
<keyword evidence="3" id="KW-1185">Reference proteome</keyword>
<evidence type="ECO:0000256" key="1">
    <source>
        <dbReference type="SAM" id="MobiDB-lite"/>
    </source>
</evidence>
<accession>A0A089NUL0</accession>
<protein>
    <submittedName>
        <fullName evidence="2">Protein of unassigned function</fullName>
    </submittedName>
</protein>
<name>A0A089NUL0_9HYPH</name>
<proteinExistence type="predicted"/>